<reference evidence="1" key="1">
    <citation type="submission" date="2021-06" db="EMBL/GenBank/DDBJ databases">
        <authorList>
            <person name="Kallberg Y."/>
            <person name="Tangrot J."/>
            <person name="Rosling A."/>
        </authorList>
    </citation>
    <scope>NUCLEOTIDE SEQUENCE</scope>
    <source>
        <strain evidence="1">FL966</strain>
    </source>
</reference>
<feature type="non-terminal residue" evidence="1">
    <location>
        <position position="1"/>
    </location>
</feature>
<sequence length="178" mass="21013">SPQDIYHIMAGKTLKLLKLTVAMLSLVSKQRFFRVWKSFKYPHQWSKLSNPISYVESFMMSDCIQLGMIMPFILNRSLDANSFKPTELSIVAKCTHLVFKFPLSISDYKELEKILKEEREVLTINVEFELLKHYTTLQSIRHLIDDGLDPQYSRSNNDFVNMLQDSKHLFRNWFITEN</sequence>
<protein>
    <submittedName>
        <fullName evidence="1">19574_t:CDS:1</fullName>
    </submittedName>
</protein>
<name>A0A9N9KGX6_9GLOM</name>
<keyword evidence="2" id="KW-1185">Reference proteome</keyword>
<comment type="caution">
    <text evidence="1">The sequence shown here is derived from an EMBL/GenBank/DDBJ whole genome shotgun (WGS) entry which is preliminary data.</text>
</comment>
<organism evidence="1 2">
    <name type="scientific">Cetraspora pellucida</name>
    <dbReference type="NCBI Taxonomy" id="1433469"/>
    <lineage>
        <taxon>Eukaryota</taxon>
        <taxon>Fungi</taxon>
        <taxon>Fungi incertae sedis</taxon>
        <taxon>Mucoromycota</taxon>
        <taxon>Glomeromycotina</taxon>
        <taxon>Glomeromycetes</taxon>
        <taxon>Diversisporales</taxon>
        <taxon>Gigasporaceae</taxon>
        <taxon>Cetraspora</taxon>
    </lineage>
</organism>
<proteinExistence type="predicted"/>
<feature type="non-terminal residue" evidence="1">
    <location>
        <position position="178"/>
    </location>
</feature>
<dbReference type="Proteomes" id="UP000789759">
    <property type="component" value="Unassembled WGS sequence"/>
</dbReference>
<dbReference type="AlphaFoldDB" id="A0A9N9KGX6"/>
<dbReference type="EMBL" id="CAJVQA010060661">
    <property type="protein sequence ID" value="CAG8828485.1"/>
    <property type="molecule type" value="Genomic_DNA"/>
</dbReference>
<evidence type="ECO:0000313" key="1">
    <source>
        <dbReference type="EMBL" id="CAG8828485.1"/>
    </source>
</evidence>
<accession>A0A9N9KGX6</accession>
<gene>
    <name evidence="1" type="ORF">CPELLU_LOCUS20400</name>
</gene>
<evidence type="ECO:0000313" key="2">
    <source>
        <dbReference type="Proteomes" id="UP000789759"/>
    </source>
</evidence>
<dbReference type="OrthoDB" id="2424044at2759"/>